<comment type="caution">
    <text evidence="1">The sequence shown here is derived from an EMBL/GenBank/DDBJ whole genome shotgun (WGS) entry which is preliminary data.</text>
</comment>
<dbReference type="PANTHER" id="PTHR46060">
    <property type="entry name" value="MARINER MOS1 TRANSPOSASE-LIKE PROTEIN"/>
    <property type="match status" value="1"/>
</dbReference>
<dbReference type="AlphaFoldDB" id="A0A4Y2UMW0"/>
<organism evidence="1 2">
    <name type="scientific">Araneus ventricosus</name>
    <name type="common">Orbweaver spider</name>
    <name type="synonym">Epeira ventricosa</name>
    <dbReference type="NCBI Taxonomy" id="182803"/>
    <lineage>
        <taxon>Eukaryota</taxon>
        <taxon>Metazoa</taxon>
        <taxon>Ecdysozoa</taxon>
        <taxon>Arthropoda</taxon>
        <taxon>Chelicerata</taxon>
        <taxon>Arachnida</taxon>
        <taxon>Araneae</taxon>
        <taxon>Araneomorphae</taxon>
        <taxon>Entelegynae</taxon>
        <taxon>Araneoidea</taxon>
        <taxon>Araneidae</taxon>
        <taxon>Araneus</taxon>
    </lineage>
</organism>
<dbReference type="GO" id="GO:0003676">
    <property type="term" value="F:nucleic acid binding"/>
    <property type="evidence" value="ECO:0007669"/>
    <property type="project" value="InterPro"/>
</dbReference>
<dbReference type="EMBL" id="BGPR01038511">
    <property type="protein sequence ID" value="GBO14369.1"/>
    <property type="molecule type" value="Genomic_DNA"/>
</dbReference>
<name>A0A4Y2UMW0_ARAVE</name>
<dbReference type="InterPro" id="IPR052709">
    <property type="entry name" value="Transposase-MT_Hybrid"/>
</dbReference>
<keyword evidence="2" id="KW-1185">Reference proteome</keyword>
<dbReference type="Gene3D" id="3.30.420.10">
    <property type="entry name" value="Ribonuclease H-like superfamily/Ribonuclease H"/>
    <property type="match status" value="1"/>
</dbReference>
<accession>A0A4Y2UMW0</accession>
<evidence type="ECO:0000313" key="1">
    <source>
        <dbReference type="EMBL" id="GBO14369.1"/>
    </source>
</evidence>
<protein>
    <recommendedName>
        <fullName evidence="3">Histone-lysine N-methyltransferase SETMAR</fullName>
    </recommendedName>
</protein>
<dbReference type="InterPro" id="IPR036397">
    <property type="entry name" value="RNaseH_sf"/>
</dbReference>
<gene>
    <name evidence="1" type="ORF">AVEN_18349_1</name>
</gene>
<sequence>MCSQVHIPTLQGIFVPIYVDLGPAVCPIEDQNTDTHTFSFTISRDIKNLDFTRLQRANLTSGVVLIHDNAHLHRAVVAQQLLEQFKWNVSDLPAYSPDLATSDFHLFSELTNWIGDQNFQENEEIQSKVKAHLTSLAATFFEERIENLVHRFNK</sequence>
<evidence type="ECO:0000313" key="2">
    <source>
        <dbReference type="Proteomes" id="UP000499080"/>
    </source>
</evidence>
<dbReference type="Proteomes" id="UP000499080">
    <property type="component" value="Unassembled WGS sequence"/>
</dbReference>
<dbReference type="OrthoDB" id="6569904at2759"/>
<evidence type="ECO:0008006" key="3">
    <source>
        <dbReference type="Google" id="ProtNLM"/>
    </source>
</evidence>
<dbReference type="PANTHER" id="PTHR46060:SF1">
    <property type="entry name" value="MARINER MOS1 TRANSPOSASE-LIKE PROTEIN"/>
    <property type="match status" value="1"/>
</dbReference>
<proteinExistence type="predicted"/>
<reference evidence="1 2" key="1">
    <citation type="journal article" date="2019" name="Sci. Rep.">
        <title>Orb-weaving spider Araneus ventricosus genome elucidates the spidroin gene catalogue.</title>
        <authorList>
            <person name="Kono N."/>
            <person name="Nakamura H."/>
            <person name="Ohtoshi R."/>
            <person name="Moran D.A.P."/>
            <person name="Shinohara A."/>
            <person name="Yoshida Y."/>
            <person name="Fujiwara M."/>
            <person name="Mori M."/>
            <person name="Tomita M."/>
            <person name="Arakawa K."/>
        </authorList>
    </citation>
    <scope>NUCLEOTIDE SEQUENCE [LARGE SCALE GENOMIC DNA]</scope>
</reference>